<keyword evidence="3" id="KW-1185">Reference proteome</keyword>
<keyword evidence="1" id="KW-0472">Membrane</keyword>
<evidence type="ECO:0008006" key="4">
    <source>
        <dbReference type="Google" id="ProtNLM"/>
    </source>
</evidence>
<gene>
    <name evidence="2" type="ORF">CBP36_21625</name>
</gene>
<dbReference type="Pfam" id="PF06961">
    <property type="entry name" value="DUF1294"/>
    <property type="match status" value="1"/>
</dbReference>
<reference evidence="2" key="1">
    <citation type="submission" date="2017-05" db="EMBL/GenBank/DDBJ databases">
        <title>Polyphasic characterization of four soil-derived phenanthrene-degrading Acidovorax strains and proposal of Acidovorax phenanthrenivorans sp. nov.</title>
        <authorList>
            <person name="Singleton D."/>
            <person name="Lee J."/>
            <person name="Dickey A.N."/>
            <person name="Stroud A."/>
            <person name="Scholl E.H."/>
            <person name="Wright F.A."/>
            <person name="Aitken M.D."/>
        </authorList>
    </citation>
    <scope>NUCLEOTIDE SEQUENCE</scope>
    <source>
        <strain evidence="2">P4</strain>
        <plasmid evidence="2">pACP4.4</plasmid>
    </source>
</reference>
<sequence length="148" mass="16513">MNAPGLSLADRFWIAHRWAAFGLGTVFLVGVIVAGIAGRIRPHYAWAYALMSNLAFLAYGLDKSAAVADRWRWSEKALHWIELLCGWPGALIGQHAFRHKSRKASFLFFTWLASAANAAVFAHLAGFYRWSWQWGLLVFSAISDGTQS</sequence>
<evidence type="ECO:0000313" key="3">
    <source>
        <dbReference type="Proteomes" id="UP000194440"/>
    </source>
</evidence>
<keyword evidence="1" id="KW-0812">Transmembrane</keyword>
<dbReference type="InterPro" id="IPR010718">
    <property type="entry name" value="DUF1294"/>
</dbReference>
<dbReference type="KEGG" id="acip:CBP36_21625"/>
<dbReference type="EMBL" id="CP021370">
    <property type="protein sequence ID" value="ART61565.1"/>
    <property type="molecule type" value="Genomic_DNA"/>
</dbReference>
<feature type="transmembrane region" description="Helical" evidence="1">
    <location>
        <begin position="106"/>
        <end position="128"/>
    </location>
</feature>
<keyword evidence="2" id="KW-0614">Plasmid</keyword>
<dbReference type="KEGG" id="acis:CBP35_21215"/>
<evidence type="ECO:0000313" key="2">
    <source>
        <dbReference type="EMBL" id="ART61565.1"/>
    </source>
</evidence>
<accession>A0A240UKC5</accession>
<geneLocation type="plasmid" evidence="2 3">
    <name>pACP4.4</name>
</geneLocation>
<dbReference type="RefSeq" id="WP_086929252.1">
    <property type="nucleotide sequence ID" value="NZ_CP021365.1"/>
</dbReference>
<evidence type="ECO:0000256" key="1">
    <source>
        <dbReference type="SAM" id="Phobius"/>
    </source>
</evidence>
<feature type="transmembrane region" description="Helical" evidence="1">
    <location>
        <begin position="44"/>
        <end position="61"/>
    </location>
</feature>
<dbReference type="Proteomes" id="UP000194440">
    <property type="component" value="Plasmid pACP4.4"/>
</dbReference>
<organism evidence="2 3">
    <name type="scientific">Acidovorax carolinensis</name>
    <dbReference type="NCBI Taxonomy" id="553814"/>
    <lineage>
        <taxon>Bacteria</taxon>
        <taxon>Pseudomonadati</taxon>
        <taxon>Pseudomonadota</taxon>
        <taxon>Betaproteobacteria</taxon>
        <taxon>Burkholderiales</taxon>
        <taxon>Comamonadaceae</taxon>
        <taxon>Acidovorax</taxon>
    </lineage>
</organism>
<keyword evidence="1" id="KW-1133">Transmembrane helix</keyword>
<feature type="transmembrane region" description="Helical" evidence="1">
    <location>
        <begin position="77"/>
        <end position="94"/>
    </location>
</feature>
<dbReference type="OrthoDB" id="72963at2"/>
<dbReference type="AlphaFoldDB" id="A0A240UKC5"/>
<feature type="transmembrane region" description="Helical" evidence="1">
    <location>
        <begin position="18"/>
        <end position="37"/>
    </location>
</feature>
<proteinExistence type="predicted"/>
<protein>
    <recommendedName>
        <fullName evidence="4">DUF1294 domain-containing protein</fullName>
    </recommendedName>
</protein>
<name>A0A240UKC5_9BURK</name>